<evidence type="ECO:0000256" key="1">
    <source>
        <dbReference type="ARBA" id="ARBA00022649"/>
    </source>
</evidence>
<keyword evidence="1 5" id="KW-1277">Toxin-antitoxin system</keyword>
<dbReference type="CDD" id="cd09871">
    <property type="entry name" value="PIN_MtVapC28-VapC30-like"/>
    <property type="match status" value="1"/>
</dbReference>
<dbReference type="EC" id="3.1.-.-" evidence="5"/>
<accession>A0ABQ1XZZ4</accession>
<dbReference type="Proteomes" id="UP000648722">
    <property type="component" value="Unassembled WGS sequence"/>
</dbReference>
<feature type="binding site" evidence="5">
    <location>
        <position position="4"/>
    </location>
    <ligand>
        <name>Mg(2+)</name>
        <dbReference type="ChEBI" id="CHEBI:18420"/>
    </ligand>
</feature>
<evidence type="ECO:0000313" key="8">
    <source>
        <dbReference type="Proteomes" id="UP000648722"/>
    </source>
</evidence>
<keyword evidence="5" id="KW-0460">Magnesium</keyword>
<comment type="caution">
    <text evidence="7">The sequence shown here is derived from an EMBL/GenBank/DDBJ whole genome shotgun (WGS) entry which is preliminary data.</text>
</comment>
<feature type="domain" description="PIN" evidence="6">
    <location>
        <begin position="1"/>
        <end position="125"/>
    </location>
</feature>
<keyword evidence="2 5" id="KW-0540">Nuclease</keyword>
<organism evidence="7 8">
    <name type="scientific">Glycocaulis albus</name>
    <dbReference type="NCBI Taxonomy" id="1382801"/>
    <lineage>
        <taxon>Bacteria</taxon>
        <taxon>Pseudomonadati</taxon>
        <taxon>Pseudomonadota</taxon>
        <taxon>Alphaproteobacteria</taxon>
        <taxon>Maricaulales</taxon>
        <taxon>Maricaulaceae</taxon>
        <taxon>Glycocaulis</taxon>
    </lineage>
</organism>
<dbReference type="Pfam" id="PF01850">
    <property type="entry name" value="PIN"/>
    <property type="match status" value="1"/>
</dbReference>
<sequence>MIVDASAVLAIVLREAEGPDFLDQIIADPSPKMSVINWMELAIRVERQGAPDSVAAFDSLVEELGLALIPIDAEHGAIARRTYRLYGKGSGHPAQLNLGDCFAYALATSTGEPLLFKGGDFAHTDVMRA</sequence>
<reference evidence="8" key="1">
    <citation type="journal article" date="2019" name="Int. J. Syst. Evol. Microbiol.">
        <title>The Global Catalogue of Microorganisms (GCM) 10K type strain sequencing project: providing services to taxonomists for standard genome sequencing and annotation.</title>
        <authorList>
            <consortium name="The Broad Institute Genomics Platform"/>
            <consortium name="The Broad Institute Genome Sequencing Center for Infectious Disease"/>
            <person name="Wu L."/>
            <person name="Ma J."/>
        </authorList>
    </citation>
    <scope>NUCLEOTIDE SEQUENCE [LARGE SCALE GENOMIC DNA]</scope>
    <source>
        <strain evidence="8">CGMCC 1.12766</strain>
    </source>
</reference>
<name>A0ABQ1XZZ4_9PROT</name>
<dbReference type="HAMAP" id="MF_00265">
    <property type="entry name" value="VapC_Nob1"/>
    <property type="match status" value="1"/>
</dbReference>
<dbReference type="EMBL" id="BMFS01000016">
    <property type="protein sequence ID" value="GGH08308.1"/>
    <property type="molecule type" value="Genomic_DNA"/>
</dbReference>
<keyword evidence="4 5" id="KW-0378">Hydrolase</keyword>
<gene>
    <name evidence="7" type="primary">vapC42</name>
    <name evidence="5" type="synonym">vapC</name>
    <name evidence="7" type="ORF">GCM10007420_26460</name>
</gene>
<dbReference type="InterPro" id="IPR029060">
    <property type="entry name" value="PIN-like_dom_sf"/>
</dbReference>
<keyword evidence="5" id="KW-0800">Toxin</keyword>
<dbReference type="Gene3D" id="3.40.50.1010">
    <property type="entry name" value="5'-nuclease"/>
    <property type="match status" value="1"/>
</dbReference>
<proteinExistence type="inferred from homology"/>
<evidence type="ECO:0000256" key="2">
    <source>
        <dbReference type="ARBA" id="ARBA00022722"/>
    </source>
</evidence>
<evidence type="ECO:0000259" key="6">
    <source>
        <dbReference type="Pfam" id="PF01850"/>
    </source>
</evidence>
<protein>
    <recommendedName>
        <fullName evidence="5">Ribonuclease VapC</fullName>
        <shortName evidence="5">RNase VapC</shortName>
        <ecNumber evidence="5">3.1.-.-</ecNumber>
    </recommendedName>
    <alternativeName>
        <fullName evidence="5">Toxin VapC</fullName>
    </alternativeName>
</protein>
<keyword evidence="3 5" id="KW-0479">Metal-binding</keyword>
<evidence type="ECO:0000256" key="3">
    <source>
        <dbReference type="ARBA" id="ARBA00022723"/>
    </source>
</evidence>
<evidence type="ECO:0000256" key="5">
    <source>
        <dbReference type="HAMAP-Rule" id="MF_00265"/>
    </source>
</evidence>
<dbReference type="SUPFAM" id="SSF88723">
    <property type="entry name" value="PIN domain-like"/>
    <property type="match status" value="1"/>
</dbReference>
<dbReference type="RefSeq" id="WP_188453064.1">
    <property type="nucleotide sequence ID" value="NZ_BMFS01000016.1"/>
</dbReference>
<evidence type="ECO:0000313" key="7">
    <source>
        <dbReference type="EMBL" id="GGH08308.1"/>
    </source>
</evidence>
<dbReference type="InterPro" id="IPR022907">
    <property type="entry name" value="VapC_family"/>
</dbReference>
<evidence type="ECO:0000256" key="4">
    <source>
        <dbReference type="ARBA" id="ARBA00022801"/>
    </source>
</evidence>
<comment type="cofactor">
    <cofactor evidence="5">
        <name>Mg(2+)</name>
        <dbReference type="ChEBI" id="CHEBI:18420"/>
    </cofactor>
</comment>
<comment type="function">
    <text evidence="5">Toxic component of a toxin-antitoxin (TA) system. An RNase.</text>
</comment>
<feature type="binding site" evidence="5">
    <location>
        <position position="100"/>
    </location>
    <ligand>
        <name>Mg(2+)</name>
        <dbReference type="ChEBI" id="CHEBI:18420"/>
    </ligand>
</feature>
<dbReference type="InterPro" id="IPR002716">
    <property type="entry name" value="PIN_dom"/>
</dbReference>
<keyword evidence="8" id="KW-1185">Reference proteome</keyword>
<comment type="similarity">
    <text evidence="5">Belongs to the PINc/VapC protein family.</text>
</comment>